<dbReference type="EMBL" id="JACJIP010000036">
    <property type="protein sequence ID" value="MBA9087795.1"/>
    <property type="molecule type" value="Genomic_DNA"/>
</dbReference>
<reference evidence="1 2" key="1">
    <citation type="submission" date="2020-08" db="EMBL/GenBank/DDBJ databases">
        <title>Genomic Encyclopedia of Type Strains, Phase III (KMG-III): the genomes of soil and plant-associated and newly described type strains.</title>
        <authorList>
            <person name="Whitman W."/>
        </authorList>
    </citation>
    <scope>NUCLEOTIDE SEQUENCE [LARGE SCALE GENOMIC DNA]</scope>
    <source>
        <strain evidence="1 2">CECT 8693</strain>
    </source>
</reference>
<comment type="caution">
    <text evidence="1">The sequence shown here is derived from an EMBL/GenBank/DDBJ whole genome shotgun (WGS) entry which is preliminary data.</text>
</comment>
<name>A0A7W3SWZ4_9BACL</name>
<dbReference type="InterPro" id="IPR021260">
    <property type="entry name" value="Amj"/>
</dbReference>
<sequence>MMTNLIIVFVLTMVIHTTETLSYSIRYAGVKLNKIAVALSLTGIIVLVSRTANLIQAPITANFIDFAKSHPEFDVLRAMRFILLDYLDRSEEAEDD</sequence>
<evidence type="ECO:0000313" key="2">
    <source>
        <dbReference type="Proteomes" id="UP000567067"/>
    </source>
</evidence>
<organism evidence="1 2">
    <name type="scientific">Fontibacillus solani</name>
    <dbReference type="NCBI Taxonomy" id="1572857"/>
    <lineage>
        <taxon>Bacteria</taxon>
        <taxon>Bacillati</taxon>
        <taxon>Bacillota</taxon>
        <taxon>Bacilli</taxon>
        <taxon>Bacillales</taxon>
        <taxon>Paenibacillaceae</taxon>
        <taxon>Fontibacillus</taxon>
    </lineage>
</organism>
<protein>
    <submittedName>
        <fullName evidence="1">Uncharacterized protein</fullName>
    </submittedName>
</protein>
<proteinExistence type="predicted"/>
<accession>A0A7W3SWZ4</accession>
<dbReference type="AlphaFoldDB" id="A0A7W3SWZ4"/>
<dbReference type="Proteomes" id="UP000567067">
    <property type="component" value="Unassembled WGS sequence"/>
</dbReference>
<gene>
    <name evidence="1" type="ORF">FHR92_004288</name>
</gene>
<dbReference type="Pfam" id="PF10997">
    <property type="entry name" value="Amj"/>
    <property type="match status" value="1"/>
</dbReference>
<evidence type="ECO:0000313" key="1">
    <source>
        <dbReference type="EMBL" id="MBA9087795.1"/>
    </source>
</evidence>
<keyword evidence="2" id="KW-1185">Reference proteome</keyword>